<comment type="caution">
    <text evidence="1">The sequence shown here is derived from an EMBL/GenBank/DDBJ whole genome shotgun (WGS) entry which is preliminary data.</text>
</comment>
<dbReference type="EMBL" id="MGFE01000005">
    <property type="protein sequence ID" value="OGL99398.1"/>
    <property type="molecule type" value="Genomic_DNA"/>
</dbReference>
<evidence type="ECO:0008006" key="3">
    <source>
        <dbReference type="Google" id="ProtNLM"/>
    </source>
</evidence>
<evidence type="ECO:0000313" key="2">
    <source>
        <dbReference type="Proteomes" id="UP000176501"/>
    </source>
</evidence>
<gene>
    <name evidence="1" type="ORF">A2304_01220</name>
</gene>
<accession>A0A1F7WAJ0</accession>
<dbReference type="Proteomes" id="UP000176501">
    <property type="component" value="Unassembled WGS sequence"/>
</dbReference>
<reference evidence="1 2" key="1">
    <citation type="journal article" date="2016" name="Nat. Commun.">
        <title>Thousands of microbial genomes shed light on interconnected biogeochemical processes in an aquifer system.</title>
        <authorList>
            <person name="Anantharaman K."/>
            <person name="Brown C.T."/>
            <person name="Hug L.A."/>
            <person name="Sharon I."/>
            <person name="Castelle C.J."/>
            <person name="Probst A.J."/>
            <person name="Thomas B.C."/>
            <person name="Singh A."/>
            <person name="Wilkins M.J."/>
            <person name="Karaoz U."/>
            <person name="Brodie E.L."/>
            <person name="Williams K.H."/>
            <person name="Hubbard S.S."/>
            <person name="Banfield J.F."/>
        </authorList>
    </citation>
    <scope>NUCLEOTIDE SEQUENCE [LARGE SCALE GENOMIC DNA]</scope>
</reference>
<protein>
    <recommendedName>
        <fullName evidence="3">Helix-turn-helix domain-containing protein</fullName>
    </recommendedName>
</protein>
<proteinExistence type="predicted"/>
<organism evidence="1 2">
    <name type="scientific">Candidatus Uhrbacteria bacterium RIFOXYB2_FULL_57_15</name>
    <dbReference type="NCBI Taxonomy" id="1802422"/>
    <lineage>
        <taxon>Bacteria</taxon>
        <taxon>Candidatus Uhriibacteriota</taxon>
    </lineage>
</organism>
<evidence type="ECO:0000313" key="1">
    <source>
        <dbReference type="EMBL" id="OGL99398.1"/>
    </source>
</evidence>
<name>A0A1F7WAJ0_9BACT</name>
<dbReference type="AlphaFoldDB" id="A0A1F7WAJ0"/>
<sequence length="158" mass="17995">MLSKRLGREATDEETFESANALMNLCEALYSVALRLRHWDERLKTEPHGFALPISISGGSYNCGICYATIAGEQGWYDQYGIKCRICQRAVEDGTIPGAVCSDKKSWWSAHDLNRMFGWHHTTIYKKVRTGELKARIIKSSEGANHYYVFLKEENVNI</sequence>